<feature type="compositionally biased region" description="Basic residues" evidence="10">
    <location>
        <begin position="532"/>
        <end position="565"/>
    </location>
</feature>
<evidence type="ECO:0000256" key="8">
    <source>
        <dbReference type="ARBA" id="ARBA00047984"/>
    </source>
</evidence>
<keyword evidence="6" id="KW-0694">RNA-binding</keyword>
<accession>A0ABQ7S508</accession>
<evidence type="ECO:0000313" key="15">
    <source>
        <dbReference type="Proteomes" id="UP000825002"/>
    </source>
</evidence>
<sequence>MADADEEHVEFYEMGLDDRLLKAISLLGWSRPTLIQEKAIPLALEGHDILARARTGSGKTAVFAIPVIDKILKERQKNPSDHHKTQALIVVPSKELSKQIYTHVTQLTSCCSREVRIIDVASSEVSDLRPLLVAEPPDILVGTPSKLLAHIAAGTVKNLKSTVKYFVVDEADLLFSFGFEADIQQLIERSIPEKGCQSYLLSATLNSDVINLKSLVLHRPVVIRLDEPELPECAQLSQYHIKCEEEEKFVLINALMKLNLIQGRTIIFVRSLTRCYKLKIFLELFAIKSCVLNPELPVSTRCNIVERFNTGVYDIIIACDEKCVHDPTETLKSKGNKKKLDRDYVISRGIDFQSVTNVINFDFPSSVTAYIHRVGRTARAINANNAAIEEGTVLSFISRDEIRYFEKVQKSFEGKATFKPYAFKMEELEAFRYRARDALRAVTKGVIHEARAKEIKQEIKNSERLKSFMTQNPTDAKILRHDKTLRNVRLQTHLKDMPDYIVPPTLLSRKRQISRGDEKRIENEIEVTAPSSRKKKKKVKSKSKPFKHHRTQTKSKKKFRKKSRE</sequence>
<feature type="short sequence motif" description="Q motif" evidence="9">
    <location>
        <begin position="9"/>
        <end position="37"/>
    </location>
</feature>
<evidence type="ECO:0000256" key="1">
    <source>
        <dbReference type="ARBA" id="ARBA00012552"/>
    </source>
</evidence>
<dbReference type="EMBL" id="JAIFTH010001517">
    <property type="protein sequence ID" value="KAG9508507.1"/>
    <property type="molecule type" value="Genomic_DNA"/>
</dbReference>
<dbReference type="EC" id="3.6.4.13" evidence="1"/>
<dbReference type="InterPro" id="IPR014014">
    <property type="entry name" value="RNA_helicase_DEAD_Q_motif"/>
</dbReference>
<protein>
    <recommendedName>
        <fullName evidence="1">RNA helicase</fullName>
        <ecNumber evidence="1">3.6.4.13</ecNumber>
    </recommendedName>
</protein>
<dbReference type="PROSITE" id="PS51192">
    <property type="entry name" value="HELICASE_ATP_BIND_1"/>
    <property type="match status" value="1"/>
</dbReference>
<dbReference type="PROSITE" id="PS51195">
    <property type="entry name" value="Q_MOTIF"/>
    <property type="match status" value="1"/>
</dbReference>
<name>A0ABQ7S508_9ACAR</name>
<dbReference type="Pfam" id="PF00271">
    <property type="entry name" value="Helicase_C"/>
    <property type="match status" value="1"/>
</dbReference>
<evidence type="ECO:0000256" key="9">
    <source>
        <dbReference type="PROSITE-ProRule" id="PRU00552"/>
    </source>
</evidence>
<evidence type="ECO:0000256" key="3">
    <source>
        <dbReference type="ARBA" id="ARBA00022801"/>
    </source>
</evidence>
<dbReference type="SMART" id="SM00487">
    <property type="entry name" value="DEXDc"/>
    <property type="match status" value="1"/>
</dbReference>
<dbReference type="Proteomes" id="UP000825002">
    <property type="component" value="Unassembled WGS sequence"/>
</dbReference>
<keyword evidence="5" id="KW-0067">ATP-binding</keyword>
<dbReference type="InterPro" id="IPR011545">
    <property type="entry name" value="DEAD/DEAH_box_helicase_dom"/>
</dbReference>
<evidence type="ECO:0000313" key="14">
    <source>
        <dbReference type="EMBL" id="KAG9508507.1"/>
    </source>
</evidence>
<reference evidence="14 15" key="1">
    <citation type="submission" date="2020-10" db="EMBL/GenBank/DDBJ databases">
        <authorList>
            <person name="Klimov P.B."/>
            <person name="Dyachkov S.M."/>
            <person name="Chetverikov P.E."/>
        </authorList>
    </citation>
    <scope>NUCLEOTIDE SEQUENCE [LARGE SCALE GENOMIC DNA]</scope>
    <source>
        <strain evidence="14">BMOC 18-1129-001#AD2665</strain>
        <tissue evidence="14">Entire mites</tissue>
    </source>
</reference>
<dbReference type="PANTHER" id="PTHR47959:SF21">
    <property type="entry name" value="DEAD-BOX HELICASE 56"/>
    <property type="match status" value="1"/>
</dbReference>
<evidence type="ECO:0000259" key="11">
    <source>
        <dbReference type="PROSITE" id="PS51192"/>
    </source>
</evidence>
<feature type="non-terminal residue" evidence="14">
    <location>
        <position position="1"/>
    </location>
</feature>
<comment type="similarity">
    <text evidence="7">Belongs to the DEAD box helicase family. DDX56/DBP9 subfamily.</text>
</comment>
<dbReference type="SUPFAM" id="SSF52540">
    <property type="entry name" value="P-loop containing nucleoside triphosphate hydrolases"/>
    <property type="match status" value="2"/>
</dbReference>
<dbReference type="CDD" id="cd18787">
    <property type="entry name" value="SF2_C_DEAD"/>
    <property type="match status" value="1"/>
</dbReference>
<dbReference type="GO" id="GO:0004386">
    <property type="term" value="F:helicase activity"/>
    <property type="evidence" value="ECO:0007669"/>
    <property type="project" value="UniProtKB-KW"/>
</dbReference>
<evidence type="ECO:0000259" key="12">
    <source>
        <dbReference type="PROSITE" id="PS51194"/>
    </source>
</evidence>
<evidence type="ECO:0000259" key="13">
    <source>
        <dbReference type="PROSITE" id="PS51195"/>
    </source>
</evidence>
<dbReference type="InterPro" id="IPR050079">
    <property type="entry name" value="DEAD_box_RNA_helicase"/>
</dbReference>
<gene>
    <name evidence="14" type="primary">Ddx56</name>
    <name evidence="14" type="ORF">GZH46_02993</name>
</gene>
<dbReference type="PANTHER" id="PTHR47959">
    <property type="entry name" value="ATP-DEPENDENT RNA HELICASE RHLE-RELATED"/>
    <property type="match status" value="1"/>
</dbReference>
<comment type="catalytic activity">
    <reaction evidence="8">
        <text>ATP + H2O = ADP + phosphate + H(+)</text>
        <dbReference type="Rhea" id="RHEA:13065"/>
        <dbReference type="ChEBI" id="CHEBI:15377"/>
        <dbReference type="ChEBI" id="CHEBI:15378"/>
        <dbReference type="ChEBI" id="CHEBI:30616"/>
        <dbReference type="ChEBI" id="CHEBI:43474"/>
        <dbReference type="ChEBI" id="CHEBI:456216"/>
        <dbReference type="EC" id="3.6.4.13"/>
    </reaction>
</comment>
<dbReference type="Pfam" id="PF00270">
    <property type="entry name" value="DEAD"/>
    <property type="match status" value="1"/>
</dbReference>
<dbReference type="InterPro" id="IPR001650">
    <property type="entry name" value="Helicase_C-like"/>
</dbReference>
<keyword evidence="3" id="KW-0378">Hydrolase</keyword>
<feature type="domain" description="DEAD-box RNA helicase Q" evidence="13">
    <location>
        <begin position="9"/>
        <end position="37"/>
    </location>
</feature>
<dbReference type="InterPro" id="IPR014001">
    <property type="entry name" value="Helicase_ATP-bd"/>
</dbReference>
<dbReference type="InterPro" id="IPR027417">
    <property type="entry name" value="P-loop_NTPase"/>
</dbReference>
<evidence type="ECO:0000256" key="4">
    <source>
        <dbReference type="ARBA" id="ARBA00022806"/>
    </source>
</evidence>
<keyword evidence="4 14" id="KW-0347">Helicase</keyword>
<dbReference type="Gene3D" id="3.40.50.300">
    <property type="entry name" value="P-loop containing nucleotide triphosphate hydrolases"/>
    <property type="match status" value="2"/>
</dbReference>
<evidence type="ECO:0000256" key="10">
    <source>
        <dbReference type="SAM" id="MobiDB-lite"/>
    </source>
</evidence>
<comment type="caution">
    <text evidence="14">The sequence shown here is derived from an EMBL/GenBank/DDBJ whole genome shotgun (WGS) entry which is preliminary data.</text>
</comment>
<dbReference type="CDD" id="cd17961">
    <property type="entry name" value="DEADc_DDX56"/>
    <property type="match status" value="1"/>
</dbReference>
<evidence type="ECO:0000256" key="5">
    <source>
        <dbReference type="ARBA" id="ARBA00022840"/>
    </source>
</evidence>
<evidence type="ECO:0000256" key="6">
    <source>
        <dbReference type="ARBA" id="ARBA00022884"/>
    </source>
</evidence>
<evidence type="ECO:0000256" key="2">
    <source>
        <dbReference type="ARBA" id="ARBA00022741"/>
    </source>
</evidence>
<proteinExistence type="inferred from homology"/>
<keyword evidence="15" id="KW-1185">Reference proteome</keyword>
<feature type="domain" description="Helicase ATP-binding" evidence="11">
    <location>
        <begin position="40"/>
        <end position="223"/>
    </location>
</feature>
<dbReference type="PROSITE" id="PS51194">
    <property type="entry name" value="HELICASE_CTER"/>
    <property type="match status" value="1"/>
</dbReference>
<dbReference type="SMART" id="SM00490">
    <property type="entry name" value="HELICc"/>
    <property type="match status" value="1"/>
</dbReference>
<feature type="compositionally biased region" description="Basic and acidic residues" evidence="10">
    <location>
        <begin position="514"/>
        <end position="523"/>
    </location>
</feature>
<organism evidence="14 15">
    <name type="scientific">Fragariocoptes setiger</name>
    <dbReference type="NCBI Taxonomy" id="1670756"/>
    <lineage>
        <taxon>Eukaryota</taxon>
        <taxon>Metazoa</taxon>
        <taxon>Ecdysozoa</taxon>
        <taxon>Arthropoda</taxon>
        <taxon>Chelicerata</taxon>
        <taxon>Arachnida</taxon>
        <taxon>Acari</taxon>
        <taxon>Acariformes</taxon>
        <taxon>Trombidiformes</taxon>
        <taxon>Prostigmata</taxon>
        <taxon>Eupodina</taxon>
        <taxon>Eriophyoidea</taxon>
        <taxon>Phytoptidae</taxon>
        <taxon>Fragariocoptes</taxon>
    </lineage>
</organism>
<evidence type="ECO:0000256" key="7">
    <source>
        <dbReference type="ARBA" id="ARBA00038041"/>
    </source>
</evidence>
<keyword evidence="2" id="KW-0547">Nucleotide-binding</keyword>
<feature type="region of interest" description="Disordered" evidence="10">
    <location>
        <begin position="511"/>
        <end position="565"/>
    </location>
</feature>
<feature type="domain" description="Helicase C-terminal" evidence="12">
    <location>
        <begin position="235"/>
        <end position="429"/>
    </location>
</feature>